<evidence type="ECO:0000259" key="1">
    <source>
        <dbReference type="Pfam" id="PF09588"/>
    </source>
</evidence>
<dbReference type="InterPro" id="IPR011604">
    <property type="entry name" value="PDDEXK-like_dom_sf"/>
</dbReference>
<evidence type="ECO:0000313" key="3">
    <source>
        <dbReference type="Proteomes" id="UP000001741"/>
    </source>
</evidence>
<dbReference type="InterPro" id="IPR051703">
    <property type="entry name" value="NF-kappa-B_Signaling_Reg"/>
</dbReference>
<dbReference type="PANTHER" id="PTHR46609">
    <property type="entry name" value="EXONUCLEASE, PHAGE-TYPE/RECB, C-TERMINAL DOMAIN-CONTAINING PROTEIN"/>
    <property type="match status" value="1"/>
</dbReference>
<dbReference type="Gene3D" id="3.90.320.10">
    <property type="match status" value="1"/>
</dbReference>
<dbReference type="CDD" id="cd22343">
    <property type="entry name" value="PDDEXK_lambda_exonuclease-like"/>
    <property type="match status" value="1"/>
</dbReference>
<organism evidence="2 3">
    <name type="scientific">Acinetobacter baumannii (strain SDF)</name>
    <dbReference type="NCBI Taxonomy" id="509170"/>
    <lineage>
        <taxon>Bacteria</taxon>
        <taxon>Pseudomonadati</taxon>
        <taxon>Pseudomonadota</taxon>
        <taxon>Gammaproteobacteria</taxon>
        <taxon>Moraxellales</taxon>
        <taxon>Moraxellaceae</taxon>
        <taxon>Acinetobacter</taxon>
        <taxon>Acinetobacter calcoaceticus/baumannii complex</taxon>
    </lineage>
</organism>
<gene>
    <name evidence="2" type="ordered locus">ABSDF1753</name>
</gene>
<dbReference type="AlphaFoldDB" id="B0VN16"/>
<feature type="domain" description="YqaJ viral recombinase" evidence="1">
    <location>
        <begin position="46"/>
        <end position="181"/>
    </location>
</feature>
<name>B0VN16_ACIBS</name>
<dbReference type="InterPro" id="IPR011335">
    <property type="entry name" value="Restrct_endonuc-II-like"/>
</dbReference>
<reference evidence="2 3" key="1">
    <citation type="journal article" date="2008" name="PLoS ONE">
        <title>Comparative analysis of Acinetobacters: three genomes for three lifestyles.</title>
        <authorList>
            <person name="Vallenet D."/>
            <person name="Nordmann P."/>
            <person name="Barbe V."/>
            <person name="Poirel L."/>
            <person name="Mangenot S."/>
            <person name="Bataille E."/>
            <person name="Dossat C."/>
            <person name="Gas S."/>
            <person name="Kreimeyer A."/>
            <person name="Lenoble P."/>
            <person name="Oztas S."/>
            <person name="Poulain J."/>
            <person name="Segurens B."/>
            <person name="Robert C."/>
            <person name="Abergel C."/>
            <person name="Claverie J.M."/>
            <person name="Raoult D."/>
            <person name="Medigue C."/>
            <person name="Weissenbach J."/>
            <person name="Cruveiller S."/>
        </authorList>
    </citation>
    <scope>NUCLEOTIDE SEQUENCE [LARGE SCALE GENOMIC DNA]</scope>
    <source>
        <strain evidence="2 3">SDF</strain>
    </source>
</reference>
<proteinExistence type="predicted"/>
<dbReference type="EMBL" id="CU468230">
    <property type="protein sequence ID" value="CAP01092.1"/>
    <property type="molecule type" value="Genomic_DNA"/>
</dbReference>
<accession>B0VN16</accession>
<dbReference type="Proteomes" id="UP000001741">
    <property type="component" value="Chromosome"/>
</dbReference>
<protein>
    <recommendedName>
        <fullName evidence="1">YqaJ viral recombinase domain-containing protein</fullName>
    </recommendedName>
</protein>
<evidence type="ECO:0000313" key="2">
    <source>
        <dbReference type="EMBL" id="CAP01092.1"/>
    </source>
</evidence>
<dbReference type="KEGG" id="abm:ABSDF1753"/>
<dbReference type="BioCyc" id="ABAU509170:GCL9-1433-MONOMER"/>
<dbReference type="SUPFAM" id="SSF52980">
    <property type="entry name" value="Restriction endonuclease-like"/>
    <property type="match status" value="1"/>
</dbReference>
<dbReference type="PANTHER" id="PTHR46609:SF6">
    <property type="entry name" value="EXONUCLEASE, PHAGE-TYPE_RECB, C-TERMINAL DOMAIN-CONTAINING PROTEIN-RELATED"/>
    <property type="match status" value="1"/>
</dbReference>
<dbReference type="InterPro" id="IPR019080">
    <property type="entry name" value="YqaJ_viral_recombinase"/>
</dbReference>
<dbReference type="Pfam" id="PF09588">
    <property type="entry name" value="YqaJ"/>
    <property type="match status" value="1"/>
</dbReference>
<sequence>MVVKLKNCHVVILITGVHTSTTKLISSWQIKEKRMQILDCEQGSREWLEARAGLITCSELEAVFSKSKGKELFGKAAITYMYELIGEQITGEPKESFSGFHTERGHVHEPMAIELYEMQTGNEVGKCGFIIGEKFGYSPDGLVGANGLTEVKSKLPKLQAQILYEGVLPPEHYYQCMGGISAAEREWIDFISYCPSMPLFVKRLYRDEKVITEINNRVDQFLEELDKRKQVILGAAA</sequence>
<dbReference type="HOGENOM" id="CLU_065649_2_1_6"/>